<evidence type="ECO:0000256" key="3">
    <source>
        <dbReference type="ARBA" id="ARBA00022729"/>
    </source>
</evidence>
<evidence type="ECO:0000259" key="7">
    <source>
        <dbReference type="Pfam" id="PF14322"/>
    </source>
</evidence>
<dbReference type="PROSITE" id="PS51257">
    <property type="entry name" value="PROKAR_LIPOPROTEIN"/>
    <property type="match status" value="1"/>
</dbReference>
<name>A0A399D1S4_9BACT</name>
<comment type="subcellular location">
    <subcellularLocation>
        <location evidence="1">Cell outer membrane</location>
    </subcellularLocation>
</comment>
<sequence>MKKIILLIGIIVAFTSCEDVLKEEPKAIVSELFYNSAGDLETAVNAIFSPLRSYNCFGALYPWQTEIYSDFQLGRGSYAVLNEYQGLDNTNVTRIGSMWTQFYLAIRNANLVIANAPNATVADAAVIAKYTAEARFMRAFTYSVMIPYFGKLPLRTEENIKDTEVPLSSKEQVYDLIIDDLEYAEQNLPDAPSVAGRPTKWSAKSVLAHVYFIMENYGEAKTKAEEVIQSNKFALVNVETVDDWQKLFGPTLISTSEEIFYIKNNKESGWSFISFMHHPSDPYYNGSGLFACYMDTVKLSSRWDNWDPKDLRKGLYYSWEFGLGPNTMLNNKFMDTDHIGSGANDYPFYRYADVLLMYAEAASRVNNGPTADAVEKLNMVHRRAYGKNPDQPSEVDFELADFSSLQNFIDVIVMERGYETYYEGGKRWLDLLRLGKDYAKNIILEVHGKTVADKHFLWPIPSTEIDLNDAIDDSDQNPGY</sequence>
<dbReference type="CDD" id="cd08977">
    <property type="entry name" value="SusD"/>
    <property type="match status" value="1"/>
</dbReference>
<dbReference type="SUPFAM" id="SSF48452">
    <property type="entry name" value="TPR-like"/>
    <property type="match status" value="1"/>
</dbReference>
<dbReference type="EMBL" id="QWET01000006">
    <property type="protein sequence ID" value="RIH65403.1"/>
    <property type="molecule type" value="Genomic_DNA"/>
</dbReference>
<dbReference type="Pfam" id="PF07980">
    <property type="entry name" value="SusD_RagB"/>
    <property type="match status" value="1"/>
</dbReference>
<gene>
    <name evidence="8" type="ORF">D1164_09765</name>
</gene>
<keyword evidence="9" id="KW-1185">Reference proteome</keyword>
<keyword evidence="3" id="KW-0732">Signal</keyword>
<dbReference type="AlphaFoldDB" id="A0A399D1S4"/>
<dbReference type="InterPro" id="IPR033985">
    <property type="entry name" value="SusD-like_N"/>
</dbReference>
<accession>A0A399D1S4</accession>
<evidence type="ECO:0000256" key="2">
    <source>
        <dbReference type="ARBA" id="ARBA00006275"/>
    </source>
</evidence>
<evidence type="ECO:0000256" key="1">
    <source>
        <dbReference type="ARBA" id="ARBA00004442"/>
    </source>
</evidence>
<keyword evidence="4" id="KW-0472">Membrane</keyword>
<keyword evidence="5" id="KW-0998">Cell outer membrane</keyword>
<dbReference type="Proteomes" id="UP000266441">
    <property type="component" value="Unassembled WGS sequence"/>
</dbReference>
<evidence type="ECO:0000256" key="4">
    <source>
        <dbReference type="ARBA" id="ARBA00023136"/>
    </source>
</evidence>
<dbReference type="InterPro" id="IPR012944">
    <property type="entry name" value="SusD_RagB_dom"/>
</dbReference>
<dbReference type="RefSeq" id="WP_119349784.1">
    <property type="nucleotide sequence ID" value="NZ_QWET01000006.1"/>
</dbReference>
<proteinExistence type="inferred from homology"/>
<dbReference type="OrthoDB" id="1119486at2"/>
<dbReference type="InterPro" id="IPR011990">
    <property type="entry name" value="TPR-like_helical_dom_sf"/>
</dbReference>
<evidence type="ECO:0000259" key="6">
    <source>
        <dbReference type="Pfam" id="PF07980"/>
    </source>
</evidence>
<evidence type="ECO:0000313" key="8">
    <source>
        <dbReference type="EMBL" id="RIH65403.1"/>
    </source>
</evidence>
<evidence type="ECO:0000313" key="9">
    <source>
        <dbReference type="Proteomes" id="UP000266441"/>
    </source>
</evidence>
<organism evidence="8 9">
    <name type="scientific">Mariniphaga sediminis</name>
    <dbReference type="NCBI Taxonomy" id="1628158"/>
    <lineage>
        <taxon>Bacteria</taxon>
        <taxon>Pseudomonadati</taxon>
        <taxon>Bacteroidota</taxon>
        <taxon>Bacteroidia</taxon>
        <taxon>Marinilabiliales</taxon>
        <taxon>Prolixibacteraceae</taxon>
        <taxon>Mariniphaga</taxon>
    </lineage>
</organism>
<protein>
    <submittedName>
        <fullName evidence="8">RagB/SusD family nutrient uptake outer membrane protein</fullName>
    </submittedName>
</protein>
<evidence type="ECO:0000256" key="5">
    <source>
        <dbReference type="ARBA" id="ARBA00023237"/>
    </source>
</evidence>
<reference evidence="8 9" key="1">
    <citation type="journal article" date="2015" name="Int. J. Syst. Evol. Microbiol.">
        <title>Mariniphaga sediminis sp. nov., isolated from coastal sediment.</title>
        <authorList>
            <person name="Wang F.Q."/>
            <person name="Shen Q.Y."/>
            <person name="Chen G.J."/>
            <person name="Du Z.J."/>
        </authorList>
    </citation>
    <scope>NUCLEOTIDE SEQUENCE [LARGE SCALE GENOMIC DNA]</scope>
    <source>
        <strain evidence="8 9">SY21</strain>
    </source>
</reference>
<comment type="similarity">
    <text evidence="2">Belongs to the SusD family.</text>
</comment>
<feature type="domain" description="SusD-like N-terminal" evidence="7">
    <location>
        <begin position="78"/>
        <end position="211"/>
    </location>
</feature>
<comment type="caution">
    <text evidence="8">The sequence shown here is derived from an EMBL/GenBank/DDBJ whole genome shotgun (WGS) entry which is preliminary data.</text>
</comment>
<dbReference type="Gene3D" id="1.25.40.390">
    <property type="match status" value="1"/>
</dbReference>
<feature type="domain" description="RagB/SusD" evidence="6">
    <location>
        <begin position="327"/>
        <end position="480"/>
    </location>
</feature>
<dbReference type="GO" id="GO:0009279">
    <property type="term" value="C:cell outer membrane"/>
    <property type="evidence" value="ECO:0007669"/>
    <property type="project" value="UniProtKB-SubCell"/>
</dbReference>
<dbReference type="Pfam" id="PF14322">
    <property type="entry name" value="SusD-like_3"/>
    <property type="match status" value="1"/>
</dbReference>